<sequence>MTLAFMVWTARGERGAAERTRDRPAPSHEPAPSVSTEAAAEPVAPLSRASVQLLQGAAGNAAVARLVAQRYAAPVSPSPSQAPGMRRVSADVAAKRVRLSHHQPAATESKSAQDAAVAPPDDKQAQGKVANSAKMDAAKPGAFDKAAFIKAVNDAIAAQAPKNLDDADKFSKSGKAEKIKGAVDGKVTDGKNTSAHDITTTTSAPPDTSAAKEKQVTPLHPDQPPVNPGAPSAADAAPAPQPAAVTDFSPGPKQTDEQMKSADVTDDQLAKSNEPDFTGALKDKKQADAHSATAPGKARGAEKQQISAAKSGAAATGAHAMAQLTATRHAAGKAVDGGKGGAKSKDDSRRVEATSRLQKVFDATKKDVEGILDGLDKKVDTQFNAGEAKARAAFEADQKARMSAYKKKRYGGWLGGAKWAKDKLLGMPKEANDLFQISRRLYVTQMQNVISSVADTIGTELGKAKSRIATGRQQLTAEVNKLPADLRTYGQDAAEDFAGKFDDLESEVNDKSKQLVQDLATKYTQALHNIDDEIKKLQDANKGLVSKAVGAIAGVIKTIMELKNLLMGVLAKAASAISKIIKNPIGFLNNLVHAVGAGLKLFVQNIADHLKKGLVSWLLGTAVKAGLNLPSSFDLKGIIQLITGLLGLTWANIRARITSKGIPDQAMTEVEKTVPVAQKLAKEGPAGVEQEIVKDVGDLKATILGKLTTYLIPTVIIAGITWILSLLNPASAFVRAVKAIIDIVSFVINQGAQVIEFVNAVLDAVIAIANGGEAGVPKMVETALAAAIPTLLGLLASLLGIGNLASKVKSVFHAVARPVNRVIDKIVGFIVKMGKKIWAKLKSKFGKGKNKDKHGKDKDDEKDAGSLRSTVRAAARRGWASAGELCRTQVVRIGALRDALGKAESKQQGATIKLDVAESGTSWHVRAEGSKGGVRKVTAEEGKGWIAEDGPGERWYAAQNMSSFNGSLIDGAFQQLEQSPDDDSSDLHTGYQMKVAAGQKVEQQQQARLDSKLKGMRFSVAMEPYRSVEKDKTIRTTIGVTPNASKKEADVPVKGGPFPFVLGEAQAPITTERLGAVRENVEHFGESMHDGKDDTTGFVVNMAALLKEVGPDVAARYLDQAWDGSDRENSALTRTAVVTGINTIKSLDKEKDEAGRNAVTNAISGVTQPSGLRMAVFGFQWAPRWKHEDGKSVSFAEVQQAFDRIKGEDGEARAKAMAEEGNLSAEKLPYGVFREEVLGSSYTSKLVDVLSKVNRQVHILSQDADGGVQAVGGGGVLTEYTRILSEFERHPLLTVGGYTFDGFNWEGLATSRTKQLTTLANAIDRAIRVAIAKLHPQMLYPTEPNMLIKASDRDHGDGVFQNEGVVAGLRSTQGSLYGIGQAEGRQLRNNLMAAYGGDFSMAYTPDAATVTSPLPYRPARGLKVGPEEVHATAKGEKFPDNNRSLHPMYALIVQSQSFASARTLAREYRQADPRLGSSDQKRLREDIFVEVEEVAKMMADNPSLTADSPEIVRRFNALDAEVEARAARLNGLGKAGSRQALEHARDLTKEIVGALTADELKGVWAQVKKVLDEVMAARRPSEGGFL</sequence>
<gene>
    <name evidence="3" type="ORF">SCOCK_190050</name>
</gene>
<feature type="region of interest" description="Disordered" evidence="2">
    <location>
        <begin position="98"/>
        <end position="137"/>
    </location>
</feature>
<feature type="region of interest" description="Disordered" evidence="2">
    <location>
        <begin position="165"/>
        <end position="353"/>
    </location>
</feature>
<protein>
    <submittedName>
        <fullName evidence="3">Uncharacterized protein</fullName>
    </submittedName>
</protein>
<feature type="compositionally biased region" description="Basic and acidic residues" evidence="2">
    <location>
        <begin position="854"/>
        <end position="865"/>
    </location>
</feature>
<feature type="region of interest" description="Disordered" evidence="2">
    <location>
        <begin position="846"/>
        <end position="868"/>
    </location>
</feature>
<evidence type="ECO:0000313" key="4">
    <source>
        <dbReference type="Proteomes" id="UP001152519"/>
    </source>
</evidence>
<organism evidence="3 4">
    <name type="scientific">Actinacidiphila cocklensis</name>
    <dbReference type="NCBI Taxonomy" id="887465"/>
    <lineage>
        <taxon>Bacteria</taxon>
        <taxon>Bacillati</taxon>
        <taxon>Actinomycetota</taxon>
        <taxon>Actinomycetes</taxon>
        <taxon>Kitasatosporales</taxon>
        <taxon>Streptomycetaceae</taxon>
        <taxon>Actinacidiphila</taxon>
    </lineage>
</organism>
<name>A0A9W4E4V1_9ACTN</name>
<accession>A0A9W4E4V1</accession>
<feature type="compositionally biased region" description="Low complexity" evidence="2">
    <location>
        <begin position="307"/>
        <end position="326"/>
    </location>
</feature>
<keyword evidence="1" id="KW-0175">Coiled coil</keyword>
<feature type="compositionally biased region" description="Basic and acidic residues" evidence="2">
    <location>
        <begin position="165"/>
        <end position="189"/>
    </location>
</feature>
<feature type="compositionally biased region" description="Basic and acidic residues" evidence="2">
    <location>
        <begin position="11"/>
        <end position="26"/>
    </location>
</feature>
<comment type="caution">
    <text evidence="3">The sequence shown here is derived from an EMBL/GenBank/DDBJ whole genome shotgun (WGS) entry which is preliminary data.</text>
</comment>
<feature type="compositionally biased region" description="Basic and acidic residues" evidence="2">
    <location>
        <begin position="343"/>
        <end position="353"/>
    </location>
</feature>
<feature type="region of interest" description="Disordered" evidence="2">
    <location>
        <begin position="11"/>
        <end position="44"/>
    </location>
</feature>
<feature type="coiled-coil region" evidence="1">
    <location>
        <begin position="520"/>
        <end position="547"/>
    </location>
</feature>
<evidence type="ECO:0000256" key="1">
    <source>
        <dbReference type="SAM" id="Coils"/>
    </source>
</evidence>
<keyword evidence="4" id="KW-1185">Reference proteome</keyword>
<evidence type="ECO:0000256" key="2">
    <source>
        <dbReference type="SAM" id="MobiDB-lite"/>
    </source>
</evidence>
<evidence type="ECO:0000313" key="3">
    <source>
        <dbReference type="EMBL" id="CAG6392882.1"/>
    </source>
</evidence>
<dbReference type="EMBL" id="CAJSLV010000047">
    <property type="protein sequence ID" value="CAG6392882.1"/>
    <property type="molecule type" value="Genomic_DNA"/>
</dbReference>
<reference evidence="3" key="1">
    <citation type="submission" date="2021-05" db="EMBL/GenBank/DDBJ databases">
        <authorList>
            <person name="Arsene-Ploetze F."/>
        </authorList>
    </citation>
    <scope>NUCLEOTIDE SEQUENCE</scope>
    <source>
        <strain evidence="3">DSM 42138</strain>
    </source>
</reference>
<feature type="compositionally biased region" description="Low complexity" evidence="2">
    <location>
        <begin position="199"/>
        <end position="209"/>
    </location>
</feature>
<proteinExistence type="predicted"/>
<dbReference type="Proteomes" id="UP001152519">
    <property type="component" value="Unassembled WGS sequence"/>
</dbReference>
<feature type="compositionally biased region" description="Low complexity" evidence="2">
    <location>
        <begin position="229"/>
        <end position="244"/>
    </location>
</feature>